<name>A0A3P1TCD5_9ACTN</name>
<dbReference type="AlphaFoldDB" id="A0A3P1TCD5"/>
<evidence type="ECO:0000313" key="1">
    <source>
        <dbReference type="EMBL" id="RRD07111.1"/>
    </source>
</evidence>
<dbReference type="CDD" id="cd04488">
    <property type="entry name" value="RecG_wedge_OBF"/>
    <property type="match status" value="1"/>
</dbReference>
<comment type="caution">
    <text evidence="1">The sequence shown here is derived from an EMBL/GenBank/DDBJ whole genome shotgun (WGS) entry which is preliminary data.</text>
</comment>
<proteinExistence type="predicted"/>
<gene>
    <name evidence="1" type="ORF">EII34_01075</name>
</gene>
<dbReference type="EMBL" id="RQZG01000001">
    <property type="protein sequence ID" value="RRD07111.1"/>
    <property type="molecule type" value="Genomic_DNA"/>
</dbReference>
<dbReference type="Gene3D" id="2.40.50.140">
    <property type="entry name" value="Nucleic acid-binding proteins"/>
    <property type="match status" value="1"/>
</dbReference>
<reference evidence="1 2" key="1">
    <citation type="submission" date="2018-11" db="EMBL/GenBank/DDBJ databases">
        <title>Genomes From Bacteria Associated with the Canine Oral Cavity: a Test Case for Automated Genome-Based Taxonomic Assignment.</title>
        <authorList>
            <person name="Coil D.A."/>
            <person name="Jospin G."/>
            <person name="Darling A.E."/>
            <person name="Wallis C."/>
            <person name="Davis I.J."/>
            <person name="Harris S."/>
            <person name="Eisen J.A."/>
            <person name="Holcombe L.J."/>
            <person name="O'Flynn C."/>
        </authorList>
    </citation>
    <scope>NUCLEOTIDE SEQUENCE [LARGE SCALE GENOMIC DNA]</scope>
    <source>
        <strain evidence="1 2">OH887_COT-365</strain>
    </source>
</reference>
<accession>A0A3P1TCD5</accession>
<evidence type="ECO:0000313" key="2">
    <source>
        <dbReference type="Proteomes" id="UP000280819"/>
    </source>
</evidence>
<organism evidence="1 2">
    <name type="scientific">Arachnia propionica</name>
    <dbReference type="NCBI Taxonomy" id="1750"/>
    <lineage>
        <taxon>Bacteria</taxon>
        <taxon>Bacillati</taxon>
        <taxon>Actinomycetota</taxon>
        <taxon>Actinomycetes</taxon>
        <taxon>Propionibacteriales</taxon>
        <taxon>Propionibacteriaceae</taxon>
        <taxon>Arachnia</taxon>
    </lineage>
</organism>
<sequence>MNDKPVGLLNRLKRVFTSSEELEDQDLATRAQNSGACPLSQCTERSRVKVRGTVRWVAKLPTGGMEAQLSDGTGNLGLVWMGPRRLDCIQPGSSLVVSGRVCAGDDGPVMYNPEFEVVD</sequence>
<protein>
    <recommendedName>
        <fullName evidence="3">DNA-binding protein</fullName>
    </recommendedName>
</protein>
<evidence type="ECO:0008006" key="3">
    <source>
        <dbReference type="Google" id="ProtNLM"/>
    </source>
</evidence>
<dbReference type="OrthoDB" id="3268233at2"/>
<dbReference type="RefSeq" id="WP_124841881.1">
    <property type="nucleotide sequence ID" value="NZ_JAUNKP010000021.1"/>
</dbReference>
<dbReference type="Proteomes" id="UP000280819">
    <property type="component" value="Unassembled WGS sequence"/>
</dbReference>
<dbReference type="InterPro" id="IPR012340">
    <property type="entry name" value="NA-bd_OB-fold"/>
</dbReference>